<feature type="region of interest" description="Disordered" evidence="1">
    <location>
        <begin position="206"/>
        <end position="248"/>
    </location>
</feature>
<evidence type="ECO:0000256" key="1">
    <source>
        <dbReference type="SAM" id="MobiDB-lite"/>
    </source>
</evidence>
<proteinExistence type="predicted"/>
<reference evidence="2 3" key="1">
    <citation type="submission" date="2024-01" db="EMBL/GenBank/DDBJ databases">
        <title>A draft genome for the cacao thread blight pathogen Marasmiellus scandens.</title>
        <authorList>
            <person name="Baruah I.K."/>
            <person name="Leung J."/>
            <person name="Bukari Y."/>
            <person name="Amoako-Attah I."/>
            <person name="Meinhardt L.W."/>
            <person name="Bailey B.A."/>
            <person name="Cohen S.P."/>
        </authorList>
    </citation>
    <scope>NUCLEOTIDE SEQUENCE [LARGE SCALE GENOMIC DNA]</scope>
    <source>
        <strain evidence="2 3">GH-19</strain>
    </source>
</reference>
<name>A0ABR1JIY7_9AGAR</name>
<feature type="region of interest" description="Disordered" evidence="1">
    <location>
        <begin position="133"/>
        <end position="169"/>
    </location>
</feature>
<protein>
    <submittedName>
        <fullName evidence="2">Uncharacterized protein</fullName>
    </submittedName>
</protein>
<feature type="region of interest" description="Disordered" evidence="1">
    <location>
        <begin position="264"/>
        <end position="338"/>
    </location>
</feature>
<dbReference type="EMBL" id="JBANRG010000014">
    <property type="protein sequence ID" value="KAK7461159.1"/>
    <property type="molecule type" value="Genomic_DNA"/>
</dbReference>
<keyword evidence="3" id="KW-1185">Reference proteome</keyword>
<feature type="compositionally biased region" description="Polar residues" evidence="1">
    <location>
        <begin position="148"/>
        <end position="169"/>
    </location>
</feature>
<gene>
    <name evidence="2" type="ORF">VKT23_009086</name>
</gene>
<comment type="caution">
    <text evidence="2">The sequence shown here is derived from an EMBL/GenBank/DDBJ whole genome shotgun (WGS) entry which is preliminary data.</text>
</comment>
<dbReference type="Proteomes" id="UP001498398">
    <property type="component" value="Unassembled WGS sequence"/>
</dbReference>
<sequence length="338" mass="36321">MLQARTEVATKCIKHYLASIQSAFSVGIIPFSDDGSSLYSTVPSEWARFGKESGEIELAKLLARPQYAAAVRDPTRVGPKYLQPLLEQGYKVPETPYVRSCFSFKSQQPPTGNSSATDSITTAMAARHARFKEDAQTISEGQDAVRGQSVNQPHQTRNETPQGQSANQPHLSRVQLMTTSALKPVFTSVLNQAPESLSTIRPNRSVQQMPGIGQIPRTNPGGPPVMLPPTTNNDTRLRPLPLSREAIPPNSAWTSYQYTYAPQHNTNNNRMATGTPGGTPDGDPSDEGGNDDNNRSGLPRGNSGTGGPQGGNWHPASNNNPPPNPPGDPYDQGGRNSG</sequence>
<organism evidence="2 3">
    <name type="scientific">Marasmiellus scandens</name>
    <dbReference type="NCBI Taxonomy" id="2682957"/>
    <lineage>
        <taxon>Eukaryota</taxon>
        <taxon>Fungi</taxon>
        <taxon>Dikarya</taxon>
        <taxon>Basidiomycota</taxon>
        <taxon>Agaricomycotina</taxon>
        <taxon>Agaricomycetes</taxon>
        <taxon>Agaricomycetidae</taxon>
        <taxon>Agaricales</taxon>
        <taxon>Marasmiineae</taxon>
        <taxon>Omphalotaceae</taxon>
        <taxon>Marasmiellus</taxon>
    </lineage>
</organism>
<evidence type="ECO:0000313" key="3">
    <source>
        <dbReference type="Proteomes" id="UP001498398"/>
    </source>
</evidence>
<evidence type="ECO:0000313" key="2">
    <source>
        <dbReference type="EMBL" id="KAK7461159.1"/>
    </source>
</evidence>
<accession>A0ABR1JIY7</accession>